<dbReference type="OMA" id="FFITHEQ"/>
<protein>
    <recommendedName>
        <fullName evidence="2">Guanylate kinase-like domain-containing protein</fullName>
    </recommendedName>
</protein>
<accession>A0A8C4Q5V0</accession>
<dbReference type="InterPro" id="IPR027417">
    <property type="entry name" value="P-loop_NTPase"/>
</dbReference>
<proteinExistence type="predicted"/>
<dbReference type="InterPro" id="IPR008145">
    <property type="entry name" value="GK/Ca_channel_bsu"/>
</dbReference>
<evidence type="ECO:0000313" key="3">
    <source>
        <dbReference type="Ensembl" id="ENSEBUP00000010308.1"/>
    </source>
</evidence>
<dbReference type="SUPFAM" id="SSF52540">
    <property type="entry name" value="P-loop containing nucleoside triphosphate hydrolases"/>
    <property type="match status" value="1"/>
</dbReference>
<feature type="domain" description="Guanylate kinase-like" evidence="2">
    <location>
        <begin position="115"/>
        <end position="302"/>
    </location>
</feature>
<dbReference type="PANTHER" id="PTHR23122">
    <property type="entry name" value="MEMBRANE-ASSOCIATED GUANYLATE KINASE MAGUK"/>
    <property type="match status" value="1"/>
</dbReference>
<dbReference type="InterPro" id="IPR050716">
    <property type="entry name" value="MAGUK"/>
</dbReference>
<dbReference type="GeneTree" id="ENSGT00940000155348"/>
<dbReference type="Gene3D" id="3.40.50.300">
    <property type="entry name" value="P-loop containing nucleotide triphosphate hydrolases"/>
    <property type="match status" value="1"/>
</dbReference>
<keyword evidence="4" id="KW-1185">Reference proteome</keyword>
<feature type="compositionally biased region" description="Basic and acidic residues" evidence="1">
    <location>
        <begin position="259"/>
        <end position="271"/>
    </location>
</feature>
<organism evidence="3 4">
    <name type="scientific">Eptatretus burgeri</name>
    <name type="common">Inshore hagfish</name>
    <dbReference type="NCBI Taxonomy" id="7764"/>
    <lineage>
        <taxon>Eukaryota</taxon>
        <taxon>Metazoa</taxon>
        <taxon>Chordata</taxon>
        <taxon>Craniata</taxon>
        <taxon>Vertebrata</taxon>
        <taxon>Cyclostomata</taxon>
        <taxon>Myxini</taxon>
        <taxon>Myxiniformes</taxon>
        <taxon>Myxinidae</taxon>
        <taxon>Eptatretinae</taxon>
        <taxon>Eptatretus</taxon>
    </lineage>
</organism>
<dbReference type="InterPro" id="IPR008144">
    <property type="entry name" value="Guanylate_kin-like_dom"/>
</dbReference>
<sequence>ALNVVQTFFKCDPGLLCVCSRSQLQFLSLERTLLILDACKMQGGGRVGLVPSQTLEEKRKAYVRSDFDCTSKGNLCGVRGKKKKRMMYVSTKNAEFDQHEILLYEEVANMPPFQRKTLVLIGAQGVGRRSLKNRLIMADPTRYGSTIPCTSRQPRDDEHDRQSYRFVHRSDMEADIKMGAYLESGEYDGNLYGTRIDSIHNVISSGRTCVLDTNTQALKLLRTAEYMPYVVFIAAPPLAVLQAMHRMGLDAGTTSKPLTDNDLKKTSEESNRIQQTHGHYFDVTILNESLEETYKKLLQVLNRLTLDYQWVPVSWVY</sequence>
<name>A0A8C4Q5V0_EPTBU</name>
<dbReference type="AlphaFoldDB" id="A0A8C4Q5V0"/>
<feature type="region of interest" description="Disordered" evidence="1">
    <location>
        <begin position="251"/>
        <end position="271"/>
    </location>
</feature>
<dbReference type="PROSITE" id="PS50052">
    <property type="entry name" value="GUANYLATE_KINASE_2"/>
    <property type="match status" value="1"/>
</dbReference>
<dbReference type="Proteomes" id="UP000694388">
    <property type="component" value="Unplaced"/>
</dbReference>
<evidence type="ECO:0000313" key="4">
    <source>
        <dbReference type="Proteomes" id="UP000694388"/>
    </source>
</evidence>
<evidence type="ECO:0000256" key="1">
    <source>
        <dbReference type="SAM" id="MobiDB-lite"/>
    </source>
</evidence>
<reference evidence="3" key="2">
    <citation type="submission" date="2025-09" db="UniProtKB">
        <authorList>
            <consortium name="Ensembl"/>
        </authorList>
    </citation>
    <scope>IDENTIFICATION</scope>
</reference>
<dbReference type="Ensembl" id="ENSEBUT00000010853.1">
    <property type="protein sequence ID" value="ENSEBUP00000010308.1"/>
    <property type="gene ID" value="ENSEBUG00000006623.1"/>
</dbReference>
<dbReference type="SMART" id="SM00072">
    <property type="entry name" value="GuKc"/>
    <property type="match status" value="1"/>
</dbReference>
<reference evidence="3" key="1">
    <citation type="submission" date="2025-08" db="UniProtKB">
        <authorList>
            <consortium name="Ensembl"/>
        </authorList>
    </citation>
    <scope>IDENTIFICATION</scope>
</reference>
<evidence type="ECO:0000259" key="2">
    <source>
        <dbReference type="PROSITE" id="PS50052"/>
    </source>
</evidence>
<dbReference type="Pfam" id="PF00625">
    <property type="entry name" value="Guanylate_kin"/>
    <property type="match status" value="1"/>
</dbReference>